<evidence type="ECO:0000313" key="1">
    <source>
        <dbReference type="EMBL" id="MCD1653336.1"/>
    </source>
</evidence>
<name>A0AAE3JHS8_9SPIR</name>
<dbReference type="AlphaFoldDB" id="A0AAE3JHS8"/>
<protein>
    <submittedName>
        <fullName evidence="1">Uncharacterized protein</fullName>
    </submittedName>
</protein>
<dbReference type="EMBL" id="JAINWA010000001">
    <property type="protein sequence ID" value="MCD1653336.1"/>
    <property type="molecule type" value="Genomic_DNA"/>
</dbReference>
<organism evidence="1 2">
    <name type="scientific">Teretinema zuelzerae</name>
    <dbReference type="NCBI Taxonomy" id="156"/>
    <lineage>
        <taxon>Bacteria</taxon>
        <taxon>Pseudomonadati</taxon>
        <taxon>Spirochaetota</taxon>
        <taxon>Spirochaetia</taxon>
        <taxon>Spirochaetales</taxon>
        <taxon>Treponemataceae</taxon>
        <taxon>Teretinema</taxon>
    </lineage>
</organism>
<keyword evidence="2" id="KW-1185">Reference proteome</keyword>
<proteinExistence type="predicted"/>
<dbReference type="RefSeq" id="WP_230752261.1">
    <property type="nucleotide sequence ID" value="NZ_JAINWA010000001.1"/>
</dbReference>
<evidence type="ECO:0000313" key="2">
    <source>
        <dbReference type="Proteomes" id="UP001198163"/>
    </source>
</evidence>
<sequence length="50" mass="5583">MKIRLSLRQPGLSKNRVPDEADTAHQDAVFLCPQILGAVISSRFLHTGYM</sequence>
<dbReference type="Proteomes" id="UP001198163">
    <property type="component" value="Unassembled WGS sequence"/>
</dbReference>
<reference evidence="1" key="1">
    <citation type="submission" date="2021-08" db="EMBL/GenBank/DDBJ databases">
        <title>Comparative analyses of Brucepasteria parasyntrophica and Teretinema zuelzerae.</title>
        <authorList>
            <person name="Song Y."/>
            <person name="Brune A."/>
        </authorList>
    </citation>
    <scope>NUCLEOTIDE SEQUENCE</scope>
    <source>
        <strain evidence="1">DSM 1903</strain>
    </source>
</reference>
<gene>
    <name evidence="1" type="ORF">K7J14_01315</name>
</gene>
<accession>A0AAE3JHS8</accession>
<comment type="caution">
    <text evidence="1">The sequence shown here is derived from an EMBL/GenBank/DDBJ whole genome shotgun (WGS) entry which is preliminary data.</text>
</comment>